<feature type="region of interest" description="Disordered" evidence="2">
    <location>
        <begin position="485"/>
        <end position="516"/>
    </location>
</feature>
<protein>
    <submittedName>
        <fullName evidence="3">Disks large-associated protein 5 isoform X1</fullName>
    </submittedName>
</protein>
<gene>
    <name evidence="3" type="ORF">JOB18_042432</name>
</gene>
<feature type="compositionally biased region" description="Low complexity" evidence="2">
    <location>
        <begin position="499"/>
        <end position="516"/>
    </location>
</feature>
<dbReference type="GO" id="GO:0007052">
    <property type="term" value="P:mitotic spindle organization"/>
    <property type="evidence" value="ECO:0007669"/>
    <property type="project" value="TreeGrafter"/>
</dbReference>
<comment type="caution">
    <text evidence="3">The sequence shown here is derived from an EMBL/GenBank/DDBJ whole genome shotgun (WGS) entry which is preliminary data.</text>
</comment>
<dbReference type="GO" id="GO:0051382">
    <property type="term" value="P:kinetochore assembly"/>
    <property type="evidence" value="ECO:0007669"/>
    <property type="project" value="TreeGrafter"/>
</dbReference>
<dbReference type="GO" id="GO:0007059">
    <property type="term" value="P:chromosome segregation"/>
    <property type="evidence" value="ECO:0007669"/>
    <property type="project" value="TreeGrafter"/>
</dbReference>
<dbReference type="AlphaFoldDB" id="A0AAV6RUG9"/>
<dbReference type="PANTHER" id="PTHR12353:SF1">
    <property type="entry name" value="DISKS LARGE-ASSOCIATED PROTEIN 5"/>
    <property type="match status" value="1"/>
</dbReference>
<feature type="region of interest" description="Disordered" evidence="2">
    <location>
        <begin position="173"/>
        <end position="194"/>
    </location>
</feature>
<feature type="region of interest" description="Disordered" evidence="2">
    <location>
        <begin position="670"/>
        <end position="782"/>
    </location>
</feature>
<feature type="compositionally biased region" description="Polar residues" evidence="2">
    <location>
        <begin position="766"/>
        <end position="781"/>
    </location>
</feature>
<keyword evidence="4" id="KW-1185">Reference proteome</keyword>
<dbReference type="GO" id="GO:0051642">
    <property type="term" value="P:centrosome localization"/>
    <property type="evidence" value="ECO:0007669"/>
    <property type="project" value="TreeGrafter"/>
</dbReference>
<dbReference type="InterPro" id="IPR005026">
    <property type="entry name" value="SAPAP"/>
</dbReference>
<feature type="region of interest" description="Disordered" evidence="2">
    <location>
        <begin position="215"/>
        <end position="248"/>
    </location>
</feature>
<proteinExistence type="inferred from homology"/>
<feature type="region of interest" description="Disordered" evidence="2">
    <location>
        <begin position="581"/>
        <end position="609"/>
    </location>
</feature>
<feature type="compositionally biased region" description="Polar residues" evidence="2">
    <location>
        <begin position="138"/>
        <end position="151"/>
    </location>
</feature>
<dbReference type="GO" id="GO:0008017">
    <property type="term" value="F:microtubule binding"/>
    <property type="evidence" value="ECO:0007669"/>
    <property type="project" value="TreeGrafter"/>
</dbReference>
<dbReference type="PANTHER" id="PTHR12353">
    <property type="entry name" value="DISKS LARGE-ASSOCIATED PROTEIN DAP SAP90/PSD-95-ASSOCIATED PROTEIN"/>
    <property type="match status" value="1"/>
</dbReference>
<sequence>MDTRFAHLRQRDTSVSMLRVKMSRRRSQSQKENRDRVVNTRRQLEKLPEMAIAMANLSTIREKTQNNAQPAKSTAVEERLKQLERWKERKALAKDKEKRDKERKGVFKTGLYHPKDAFIVPALPVVPAATKRSKETKMNTTLSQSTRVTRSMKQQQQQMQQPLKTRDHNALAKKAPPGVERSTRTRVAPVKPTPAPTKVCAVEPVVATRPPVTAAPAVKDKPKHKAADVRSTRSRGIANPVAPPTVKENNCNATVDITAEPPVPTEPEQKEVEDMVVDHESADSLPAVEASSFAPQNFVFQAPVGLSDFKFDPLTPRSADAFLTPTFSLPPVPLFNIEPLTELSEPSPAKSPRRSPPPSLTVARQTPGSPAEPKHDVPYFRSEIVNETDHLSTLCVQWESKVEDESIPEEMRDRMRTAVGQARLLMKERFHQFSGLVDDCELGRGEKITTCTDLQGFWDMVYYQVEDVKKKFEALREAEGRGWVEEHKPPPRQRKVVKKTVTAPAKPAGTKAGGAKSRLAAAKAAMKARQQAAEAESAAEDVVCKSEDIPTLDTQHPQPQADAPNADTVVFDGDFFQVESPAKRSGSVRRSSRLSVAAPPPASPLSNYLTPRRMTRRSLALAQTPVQSAPSPARSALTPAALRLTLDDAPESLQEREPAVNVSLCFSPVKEVTSEDGSPEPQTETSPASAPEPSTDKPVHSIPSICVVEDEDQPDEEADLVLPVPRRLSLSPCKSPSMSFTMSPCVSLSEPPTTSSSSPPAAPAEQSLTEATPSRCQTPDNSAIEEIPGLDFERYFQPSQRCSLSPPREAVAMETTSLLSSPVAVDIDMESPTDPDSRV</sequence>
<accession>A0AAV6RUG9</accession>
<dbReference type="EMBL" id="JAGKHQ010000010">
    <property type="protein sequence ID" value="KAG7507707.1"/>
    <property type="molecule type" value="Genomic_DNA"/>
</dbReference>
<dbReference type="GO" id="GO:0023052">
    <property type="term" value="P:signaling"/>
    <property type="evidence" value="ECO:0007669"/>
    <property type="project" value="InterPro"/>
</dbReference>
<feature type="compositionally biased region" description="Polar residues" evidence="2">
    <location>
        <begin position="732"/>
        <end position="746"/>
    </location>
</feature>
<dbReference type="GO" id="GO:0005634">
    <property type="term" value="C:nucleus"/>
    <property type="evidence" value="ECO:0007669"/>
    <property type="project" value="TreeGrafter"/>
</dbReference>
<reference evidence="3 4" key="1">
    <citation type="journal article" date="2021" name="Sci. Rep.">
        <title>Chromosome anchoring in Senegalese sole (Solea senegalensis) reveals sex-associated markers and genome rearrangements in flatfish.</title>
        <authorList>
            <person name="Guerrero-Cozar I."/>
            <person name="Gomez-Garrido J."/>
            <person name="Berbel C."/>
            <person name="Martinez-Blanch J.F."/>
            <person name="Alioto T."/>
            <person name="Claros M.G."/>
            <person name="Gagnaire P.A."/>
            <person name="Manchado M."/>
        </authorList>
    </citation>
    <scope>NUCLEOTIDE SEQUENCE [LARGE SCALE GENOMIC DNA]</scope>
    <source>
        <strain evidence="3">Sse05_10M</strain>
    </source>
</reference>
<evidence type="ECO:0000313" key="4">
    <source>
        <dbReference type="Proteomes" id="UP000693946"/>
    </source>
</evidence>
<feature type="region of interest" description="Disordered" evidence="2">
    <location>
        <begin position="342"/>
        <end position="376"/>
    </location>
</feature>
<dbReference type="Proteomes" id="UP000693946">
    <property type="component" value="Linkage Group LG18"/>
</dbReference>
<name>A0AAV6RUG9_SOLSE</name>
<evidence type="ECO:0000256" key="1">
    <source>
        <dbReference type="ARBA" id="ARBA00008839"/>
    </source>
</evidence>
<evidence type="ECO:0000313" key="3">
    <source>
        <dbReference type="EMBL" id="KAG7507707.1"/>
    </source>
</evidence>
<organism evidence="3 4">
    <name type="scientific">Solea senegalensis</name>
    <name type="common">Senegalese sole</name>
    <dbReference type="NCBI Taxonomy" id="28829"/>
    <lineage>
        <taxon>Eukaryota</taxon>
        <taxon>Metazoa</taxon>
        <taxon>Chordata</taxon>
        <taxon>Craniata</taxon>
        <taxon>Vertebrata</taxon>
        <taxon>Euteleostomi</taxon>
        <taxon>Actinopterygii</taxon>
        <taxon>Neopterygii</taxon>
        <taxon>Teleostei</taxon>
        <taxon>Neoteleostei</taxon>
        <taxon>Acanthomorphata</taxon>
        <taxon>Carangaria</taxon>
        <taxon>Pleuronectiformes</taxon>
        <taxon>Pleuronectoidei</taxon>
        <taxon>Soleidae</taxon>
        <taxon>Solea</taxon>
    </lineage>
</organism>
<feature type="compositionally biased region" description="Low complexity" evidence="2">
    <location>
        <begin position="749"/>
        <end position="765"/>
    </location>
</feature>
<feature type="region of interest" description="Disordered" evidence="2">
    <location>
        <begin position="131"/>
        <end position="151"/>
    </location>
</feature>
<comment type="similarity">
    <text evidence="1">Belongs to the SAPAP family.</text>
</comment>
<dbReference type="GO" id="GO:0031616">
    <property type="term" value="C:spindle pole centrosome"/>
    <property type="evidence" value="ECO:0007669"/>
    <property type="project" value="TreeGrafter"/>
</dbReference>
<dbReference type="Pfam" id="PF03359">
    <property type="entry name" value="GKAP"/>
    <property type="match status" value="1"/>
</dbReference>
<dbReference type="GO" id="GO:0007346">
    <property type="term" value="P:regulation of mitotic cell cycle"/>
    <property type="evidence" value="ECO:0007669"/>
    <property type="project" value="TreeGrafter"/>
</dbReference>
<feature type="compositionally biased region" description="Acidic residues" evidence="2">
    <location>
        <begin position="708"/>
        <end position="719"/>
    </location>
</feature>
<evidence type="ECO:0000256" key="2">
    <source>
        <dbReference type="SAM" id="MobiDB-lite"/>
    </source>
</evidence>
<dbReference type="GO" id="GO:0005737">
    <property type="term" value="C:cytoplasm"/>
    <property type="evidence" value="ECO:0007669"/>
    <property type="project" value="TreeGrafter"/>
</dbReference>